<dbReference type="InterPro" id="IPR013538">
    <property type="entry name" value="ASHA1/2-like_C"/>
</dbReference>
<protein>
    <submittedName>
        <fullName evidence="3">SRPBCC domain-containing protein</fullName>
    </submittedName>
</protein>
<evidence type="ECO:0000256" key="1">
    <source>
        <dbReference type="ARBA" id="ARBA00006817"/>
    </source>
</evidence>
<dbReference type="KEGG" id="mrub:DEO27_015415"/>
<comment type="similarity">
    <text evidence="1">Belongs to the AHA1 family.</text>
</comment>
<dbReference type="Proteomes" id="UP000251402">
    <property type="component" value="Chromosome"/>
</dbReference>
<keyword evidence="4" id="KW-1185">Reference proteome</keyword>
<dbReference type="RefSeq" id="WP_112573893.1">
    <property type="nucleotide sequence ID" value="NZ_CP043450.1"/>
</dbReference>
<evidence type="ECO:0000259" key="2">
    <source>
        <dbReference type="Pfam" id="PF08327"/>
    </source>
</evidence>
<feature type="domain" description="Activator of Hsp90 ATPase homologue 1/2-like C-terminal" evidence="2">
    <location>
        <begin position="13"/>
        <end position="135"/>
    </location>
</feature>
<dbReference type="Pfam" id="PF08327">
    <property type="entry name" value="AHSA1"/>
    <property type="match status" value="1"/>
</dbReference>
<sequence length="149" mass="16964">MAKIIQHQLFYPHPPEVVWEYITNQELISQWLMPGDLKPVLGHEFQLRAKPMPEMDFDGIFYCKILEVIPHKKLSYSWKFGPGNGELCDSTVNWTLTEKDNGTELLLVHRDFAGAVSPLILTSMEKGWLSNMHKILNAINAEKDGAAQA</sequence>
<accession>A0A5C1I086</accession>
<dbReference type="EMBL" id="CP043450">
    <property type="protein sequence ID" value="QEM11354.1"/>
    <property type="molecule type" value="Genomic_DNA"/>
</dbReference>
<dbReference type="CDD" id="cd07814">
    <property type="entry name" value="SRPBCC_CalC_Aha1-like"/>
    <property type="match status" value="1"/>
</dbReference>
<dbReference type="OrthoDB" id="2355173at2"/>
<organism evidence="3 4">
    <name type="scientific">Mucilaginibacter rubeus</name>
    <dbReference type="NCBI Taxonomy" id="2027860"/>
    <lineage>
        <taxon>Bacteria</taxon>
        <taxon>Pseudomonadati</taxon>
        <taxon>Bacteroidota</taxon>
        <taxon>Sphingobacteriia</taxon>
        <taxon>Sphingobacteriales</taxon>
        <taxon>Sphingobacteriaceae</taxon>
        <taxon>Mucilaginibacter</taxon>
    </lineage>
</organism>
<evidence type="ECO:0000313" key="3">
    <source>
        <dbReference type="EMBL" id="QEM11354.1"/>
    </source>
</evidence>
<name>A0A5C1I086_9SPHI</name>
<gene>
    <name evidence="3" type="ORF">DEO27_015415</name>
</gene>
<dbReference type="InterPro" id="IPR023393">
    <property type="entry name" value="START-like_dom_sf"/>
</dbReference>
<dbReference type="SUPFAM" id="SSF55961">
    <property type="entry name" value="Bet v1-like"/>
    <property type="match status" value="1"/>
</dbReference>
<proteinExistence type="inferred from homology"/>
<reference evidence="3" key="1">
    <citation type="submission" date="2019-08" db="EMBL/GenBank/DDBJ databases">
        <title>Comparative genome analysis confer to the adaptation heavy metal polluted environment.</title>
        <authorList>
            <person name="Li Y."/>
        </authorList>
    </citation>
    <scope>NUCLEOTIDE SEQUENCE [LARGE SCALE GENOMIC DNA]</scope>
    <source>
        <strain evidence="3">P1</strain>
    </source>
</reference>
<dbReference type="AlphaFoldDB" id="A0A5C1I086"/>
<evidence type="ECO:0000313" key="4">
    <source>
        <dbReference type="Proteomes" id="UP000251402"/>
    </source>
</evidence>
<dbReference type="Gene3D" id="3.30.530.20">
    <property type="match status" value="1"/>
</dbReference>